<dbReference type="SUPFAM" id="SSF159894">
    <property type="entry name" value="YgaC/TfoX-N like"/>
    <property type="match status" value="1"/>
</dbReference>
<dbReference type="OrthoDB" id="214902at2"/>
<dbReference type="AlphaFoldDB" id="A0A1N7P8W9"/>
<dbReference type="EMBL" id="FTOH01000009">
    <property type="protein sequence ID" value="SIT07021.1"/>
    <property type="molecule type" value="Genomic_DNA"/>
</dbReference>
<sequence length="109" mass="12204">MAFDAELAERIRAVVCHFGHWDEKKMFGGLCIMLNGHMLCGVLGDELMVRVGPDDYDAALAEDGTREMDFTGRPLKGMVMVDGAAVAEPEDLEYWLQRCNRFVGRLPPK</sequence>
<keyword evidence="3" id="KW-1185">Reference proteome</keyword>
<dbReference type="Gene3D" id="3.30.1460.30">
    <property type="entry name" value="YgaC/TfoX-N like chaperone"/>
    <property type="match status" value="1"/>
</dbReference>
<dbReference type="Pfam" id="PF04993">
    <property type="entry name" value="TfoX_N"/>
    <property type="match status" value="1"/>
</dbReference>
<dbReference type="Proteomes" id="UP000185639">
    <property type="component" value="Unassembled WGS sequence"/>
</dbReference>
<evidence type="ECO:0000313" key="3">
    <source>
        <dbReference type="Proteomes" id="UP000185639"/>
    </source>
</evidence>
<organism evidence="2 3">
    <name type="scientific">Thalassolituus maritimus</name>
    <dbReference type="NCBI Taxonomy" id="484498"/>
    <lineage>
        <taxon>Bacteria</taxon>
        <taxon>Pseudomonadati</taxon>
        <taxon>Pseudomonadota</taxon>
        <taxon>Gammaproteobacteria</taxon>
        <taxon>Oceanospirillales</taxon>
        <taxon>Oceanospirillaceae</taxon>
        <taxon>Thalassolituus</taxon>
    </lineage>
</organism>
<feature type="domain" description="TfoX N-terminal" evidence="1">
    <location>
        <begin position="17"/>
        <end position="99"/>
    </location>
</feature>
<dbReference type="STRING" id="484498.SAMN05421686_10917"/>
<proteinExistence type="predicted"/>
<evidence type="ECO:0000313" key="2">
    <source>
        <dbReference type="EMBL" id="SIT07021.1"/>
    </source>
</evidence>
<name>A0A1N7P8W9_9GAMM</name>
<evidence type="ECO:0000259" key="1">
    <source>
        <dbReference type="Pfam" id="PF04993"/>
    </source>
</evidence>
<accession>A0A1N7P8W9</accession>
<gene>
    <name evidence="2" type="ORF">SAMN05421686_10917</name>
</gene>
<dbReference type="InterPro" id="IPR007076">
    <property type="entry name" value="TfoX_N"/>
</dbReference>
<reference evidence="3" key="1">
    <citation type="submission" date="2017-01" db="EMBL/GenBank/DDBJ databases">
        <authorList>
            <person name="Varghese N."/>
            <person name="Submissions S."/>
        </authorList>
    </citation>
    <scope>NUCLEOTIDE SEQUENCE [LARGE SCALE GENOMIC DNA]</scope>
    <source>
        <strain evidence="3">DSM 24913</strain>
    </source>
</reference>
<dbReference type="RefSeq" id="WP_076517008.1">
    <property type="nucleotide sequence ID" value="NZ_FTOH01000009.1"/>
</dbReference>
<protein>
    <submittedName>
        <fullName evidence="2">TfoX N-terminal domain-containing protein</fullName>
    </submittedName>
</protein>